<reference evidence="2 3" key="1">
    <citation type="journal article" date="2018" name="Mol. Plant">
        <title>The genome of Artemisia annua provides insight into the evolution of Asteraceae family and artemisinin biosynthesis.</title>
        <authorList>
            <person name="Shen Q."/>
            <person name="Zhang L."/>
            <person name="Liao Z."/>
            <person name="Wang S."/>
            <person name="Yan T."/>
            <person name="Shi P."/>
            <person name="Liu M."/>
            <person name="Fu X."/>
            <person name="Pan Q."/>
            <person name="Wang Y."/>
            <person name="Lv Z."/>
            <person name="Lu X."/>
            <person name="Zhang F."/>
            <person name="Jiang W."/>
            <person name="Ma Y."/>
            <person name="Chen M."/>
            <person name="Hao X."/>
            <person name="Li L."/>
            <person name="Tang Y."/>
            <person name="Lv G."/>
            <person name="Zhou Y."/>
            <person name="Sun X."/>
            <person name="Brodelius P.E."/>
            <person name="Rose J.K.C."/>
            <person name="Tang K."/>
        </authorList>
    </citation>
    <scope>NUCLEOTIDE SEQUENCE [LARGE SCALE GENOMIC DNA]</scope>
    <source>
        <strain evidence="3">cv. Huhao1</strain>
        <tissue evidence="2">Leaf</tissue>
    </source>
</reference>
<protein>
    <submittedName>
        <fullName evidence="2">Multi antimicrobial extrusion protein</fullName>
    </submittedName>
</protein>
<evidence type="ECO:0000256" key="1">
    <source>
        <dbReference type="ARBA" id="ARBA00010199"/>
    </source>
</evidence>
<name>A0A2U1PY18_ARTAN</name>
<dbReference type="Pfam" id="PF01554">
    <property type="entry name" value="MatE"/>
    <property type="match status" value="1"/>
</dbReference>
<comment type="caution">
    <text evidence="2">The sequence shown here is derived from an EMBL/GenBank/DDBJ whole genome shotgun (WGS) entry which is preliminary data.</text>
</comment>
<dbReference type="OrthoDB" id="2126698at2759"/>
<evidence type="ECO:0000313" key="2">
    <source>
        <dbReference type="EMBL" id="PWA90669.1"/>
    </source>
</evidence>
<dbReference type="AlphaFoldDB" id="A0A2U1PY18"/>
<evidence type="ECO:0000313" key="3">
    <source>
        <dbReference type="Proteomes" id="UP000245207"/>
    </source>
</evidence>
<gene>
    <name evidence="2" type="ORF">CTI12_AA098590</name>
</gene>
<dbReference type="GO" id="GO:0016020">
    <property type="term" value="C:membrane"/>
    <property type="evidence" value="ECO:0007669"/>
    <property type="project" value="InterPro"/>
</dbReference>
<organism evidence="2 3">
    <name type="scientific">Artemisia annua</name>
    <name type="common">Sweet wormwood</name>
    <dbReference type="NCBI Taxonomy" id="35608"/>
    <lineage>
        <taxon>Eukaryota</taxon>
        <taxon>Viridiplantae</taxon>
        <taxon>Streptophyta</taxon>
        <taxon>Embryophyta</taxon>
        <taxon>Tracheophyta</taxon>
        <taxon>Spermatophyta</taxon>
        <taxon>Magnoliopsida</taxon>
        <taxon>eudicotyledons</taxon>
        <taxon>Gunneridae</taxon>
        <taxon>Pentapetalae</taxon>
        <taxon>asterids</taxon>
        <taxon>campanulids</taxon>
        <taxon>Asterales</taxon>
        <taxon>Asteraceae</taxon>
        <taxon>Asteroideae</taxon>
        <taxon>Anthemideae</taxon>
        <taxon>Artemisiinae</taxon>
        <taxon>Artemisia</taxon>
    </lineage>
</organism>
<keyword evidence="3" id="KW-1185">Reference proteome</keyword>
<dbReference type="GO" id="GO:0015297">
    <property type="term" value="F:antiporter activity"/>
    <property type="evidence" value="ECO:0007669"/>
    <property type="project" value="InterPro"/>
</dbReference>
<dbReference type="STRING" id="35608.A0A2U1PY18"/>
<sequence>MVVVKVSQNLLRVASMSMVGHLGELELAGTAVANITGFSLLEITRVSNELGAGNPQAAKTSIMAASALGVVEVIIDITTLMCSRTIQYKQFFQELLEGVGGKVILSRWNSYGSILCFVAHLNGKGLWSGPIIGSIVQCTLLTLAAKSRELIIVWEITDEE</sequence>
<dbReference type="InterPro" id="IPR002528">
    <property type="entry name" value="MATE_fam"/>
</dbReference>
<comment type="similarity">
    <text evidence="1">Belongs to the multi antimicrobial extrusion (MATE) (TC 2.A.66.1) family.</text>
</comment>
<proteinExistence type="inferred from homology"/>
<dbReference type="EMBL" id="PKPP01000610">
    <property type="protein sequence ID" value="PWA90669.1"/>
    <property type="molecule type" value="Genomic_DNA"/>
</dbReference>
<dbReference type="Proteomes" id="UP000245207">
    <property type="component" value="Unassembled WGS sequence"/>
</dbReference>
<accession>A0A2U1PY18</accession>
<dbReference type="GO" id="GO:0042910">
    <property type="term" value="F:xenobiotic transmembrane transporter activity"/>
    <property type="evidence" value="ECO:0007669"/>
    <property type="project" value="InterPro"/>
</dbReference>
<dbReference type="PANTHER" id="PTHR11206">
    <property type="entry name" value="MULTIDRUG RESISTANCE PROTEIN"/>
    <property type="match status" value="1"/>
</dbReference>